<dbReference type="PANTHER" id="PTHR37612:SF20">
    <property type="entry name" value="PER-HEXAMER REPEAT PROTEIN 5-RELATED"/>
    <property type="match status" value="1"/>
</dbReference>
<keyword evidence="1" id="KW-0175">Coiled coil</keyword>
<gene>
    <name evidence="4" type="ORF">GCM10008025_02420</name>
</gene>
<keyword evidence="3" id="KW-0812">Transmembrane</keyword>
<feature type="coiled-coil region" evidence="1">
    <location>
        <begin position="167"/>
        <end position="258"/>
    </location>
</feature>
<dbReference type="InterPro" id="IPR052258">
    <property type="entry name" value="Diverse_Func_Domain-Protein"/>
</dbReference>
<feature type="coiled-coil region" evidence="1">
    <location>
        <begin position="303"/>
        <end position="347"/>
    </location>
</feature>
<feature type="transmembrane region" description="Helical" evidence="3">
    <location>
        <begin position="140"/>
        <end position="157"/>
    </location>
</feature>
<protein>
    <submittedName>
        <fullName evidence="4">Uncharacterized protein</fullName>
    </submittedName>
</protein>
<dbReference type="RefSeq" id="WP_188382853.1">
    <property type="nucleotide sequence ID" value="NZ_BMEY01000001.1"/>
</dbReference>
<dbReference type="EMBL" id="BMEY01000001">
    <property type="protein sequence ID" value="GGA61991.1"/>
    <property type="molecule type" value="Genomic_DNA"/>
</dbReference>
<keyword evidence="3" id="KW-1133">Transmembrane helix</keyword>
<sequence length="533" mass="59175">MNEREQFQKLLKVAKQKIGKKRLMNHFYVGLFVLGLGSVFLLLLARFFVIPHLLEKICMFGVLVFIGTIVLTILKRPTEKEAATYFDQFVADNHVTTAYHYRNDTGVMIELQLKNTIQQMKQSLSLIQADKIFIFRWKNVMWVSLLLVLSTTLYFLPNETMRLAKQKEVDQEIAKETKEEINKLVEEKDLTKELEELMEQTDSIKESKELLEELLKQEKKLAEQKAKAEKNEQQLEELAEKTKSMQELSEALDSLDTNKLSEAMDKLMEKDLASLTEDEQETLEKLFSDMLNMDNPDLSSLSKDQLEEMLASLEEQLQNMIESVQSLDQILALQDQLQNLATSLQQNMAQNGLSDQENLAFGNPNEQNQQENGSNSSSNGNSNEDGESNGASEGNGNNEGTGAGQGSGNEGNNSSGNGGSGTGSGSGSGNGGTGNGSGGSGAGFGQGSRELTIPEIIDGQESIEEDFGEMGEGDSEFQLSPDGLVLKGTVRSYEDVYGDYEKSYRNSVDRLELPSYLEDVIRDYFSDLAPEGE</sequence>
<feature type="compositionally biased region" description="Gly residues" evidence="2">
    <location>
        <begin position="416"/>
        <end position="446"/>
    </location>
</feature>
<reference evidence="4" key="2">
    <citation type="submission" date="2020-09" db="EMBL/GenBank/DDBJ databases">
        <authorList>
            <person name="Sun Q."/>
            <person name="Zhou Y."/>
        </authorList>
    </citation>
    <scope>NUCLEOTIDE SEQUENCE</scope>
    <source>
        <strain evidence="4">CGMCC 1.12408</strain>
    </source>
</reference>
<comment type="caution">
    <text evidence="4">The sequence shown here is derived from an EMBL/GenBank/DDBJ whole genome shotgun (WGS) entry which is preliminary data.</text>
</comment>
<dbReference type="Proteomes" id="UP000613512">
    <property type="component" value="Unassembled WGS sequence"/>
</dbReference>
<dbReference type="AlphaFoldDB" id="A0A916RLP9"/>
<dbReference type="PANTHER" id="PTHR37612">
    <property type="entry name" value="FIBROIN HEAVY CHAIN FIB-H LIKE PROTEIN"/>
    <property type="match status" value="1"/>
</dbReference>
<reference evidence="4" key="1">
    <citation type="journal article" date="2014" name="Int. J. Syst. Evol. Microbiol.">
        <title>Complete genome sequence of Corynebacterium casei LMG S-19264T (=DSM 44701T), isolated from a smear-ripened cheese.</title>
        <authorList>
            <consortium name="US DOE Joint Genome Institute (JGI-PGF)"/>
            <person name="Walter F."/>
            <person name="Albersmeier A."/>
            <person name="Kalinowski J."/>
            <person name="Ruckert C."/>
        </authorList>
    </citation>
    <scope>NUCLEOTIDE SEQUENCE</scope>
    <source>
        <strain evidence="4">CGMCC 1.12408</strain>
    </source>
</reference>
<evidence type="ECO:0000256" key="1">
    <source>
        <dbReference type="SAM" id="Coils"/>
    </source>
</evidence>
<feature type="transmembrane region" description="Helical" evidence="3">
    <location>
        <begin position="27"/>
        <end position="48"/>
    </location>
</feature>
<proteinExistence type="predicted"/>
<organism evidence="4 5">
    <name type="scientific">Ornithinibacillus halotolerans</name>
    <dbReference type="NCBI Taxonomy" id="1274357"/>
    <lineage>
        <taxon>Bacteria</taxon>
        <taxon>Bacillati</taxon>
        <taxon>Bacillota</taxon>
        <taxon>Bacilli</taxon>
        <taxon>Bacillales</taxon>
        <taxon>Bacillaceae</taxon>
        <taxon>Ornithinibacillus</taxon>
    </lineage>
</organism>
<feature type="transmembrane region" description="Helical" evidence="3">
    <location>
        <begin position="54"/>
        <end position="74"/>
    </location>
</feature>
<evidence type="ECO:0000313" key="4">
    <source>
        <dbReference type="EMBL" id="GGA61991.1"/>
    </source>
</evidence>
<evidence type="ECO:0000256" key="2">
    <source>
        <dbReference type="SAM" id="MobiDB-lite"/>
    </source>
</evidence>
<accession>A0A916RLP9</accession>
<feature type="compositionally biased region" description="Acidic residues" evidence="2">
    <location>
        <begin position="461"/>
        <end position="475"/>
    </location>
</feature>
<feature type="compositionally biased region" description="Gly residues" evidence="2">
    <location>
        <begin position="397"/>
        <end position="409"/>
    </location>
</feature>
<keyword evidence="5" id="KW-1185">Reference proteome</keyword>
<feature type="region of interest" description="Disordered" evidence="2">
    <location>
        <begin position="355"/>
        <end position="480"/>
    </location>
</feature>
<evidence type="ECO:0000313" key="5">
    <source>
        <dbReference type="Proteomes" id="UP000613512"/>
    </source>
</evidence>
<evidence type="ECO:0000256" key="3">
    <source>
        <dbReference type="SAM" id="Phobius"/>
    </source>
</evidence>
<feature type="compositionally biased region" description="Low complexity" evidence="2">
    <location>
        <begin position="365"/>
        <end position="396"/>
    </location>
</feature>
<keyword evidence="3" id="KW-0472">Membrane</keyword>
<name>A0A916RLP9_9BACI</name>